<dbReference type="GO" id="GO:0003779">
    <property type="term" value="F:actin binding"/>
    <property type="evidence" value="ECO:0007669"/>
    <property type="project" value="InterPro"/>
</dbReference>
<feature type="domain" description="WH2" evidence="2">
    <location>
        <begin position="314"/>
        <end position="331"/>
    </location>
</feature>
<dbReference type="STRING" id="38654.A0A3Q0G0A5"/>
<sequence length="359" mass="40604">MIQKGDTSKFDAEALKQLIKLLPEKHEIESLKSCKKAKSELANADQFYLLLLSVPSYSMRIQCMLLCEETRILLDMLRPKAQMIRIACETLLTSRRLPIFCWLILKVGNFLNYGRHTGDAGGFKMSTLLKLTDTKANQNSITLLHHILEEVEKNHTDLLQLPSDLDCVAKIAGINFEVVKAEAGANIKKLLETEHNIASSVDDLKVQYGKSIQDSIKASKELEEEIDTIEKKKAELADYLCEDRNMLSLEDVFNTMKTFRDLFIKARKENQERKEQAAKAEKRKKLLAEEEAKRQKGECGIIIRKGDVKPEAGDISALLADIRKGSKLQRTHRNVSETKILPKTTTETAKTVDQSSCIL</sequence>
<feature type="non-terminal residue" evidence="5">
    <location>
        <position position="359"/>
    </location>
</feature>
<organism evidence="4 5">
    <name type="scientific">Alligator sinensis</name>
    <name type="common">Chinese alligator</name>
    <dbReference type="NCBI Taxonomy" id="38654"/>
    <lineage>
        <taxon>Eukaryota</taxon>
        <taxon>Metazoa</taxon>
        <taxon>Chordata</taxon>
        <taxon>Craniata</taxon>
        <taxon>Vertebrata</taxon>
        <taxon>Euteleostomi</taxon>
        <taxon>Archelosauria</taxon>
        <taxon>Archosauria</taxon>
        <taxon>Crocodylia</taxon>
        <taxon>Alligatoridae</taxon>
        <taxon>Alligatorinae</taxon>
        <taxon>Alligator</taxon>
    </lineage>
</organism>
<dbReference type="KEGG" id="asn:102372125"/>
<gene>
    <name evidence="5" type="primary">LOC102372125</name>
</gene>
<accession>A0A3Q0G0A5</accession>
<dbReference type="InterPro" id="IPR042201">
    <property type="entry name" value="FH2_Formin_sf"/>
</dbReference>
<keyword evidence="1" id="KW-0175">Coiled coil</keyword>
<dbReference type="SUPFAM" id="SSF101447">
    <property type="entry name" value="Formin homology 2 domain (FH2 domain)"/>
    <property type="match status" value="1"/>
</dbReference>
<evidence type="ECO:0000313" key="5">
    <source>
        <dbReference type="RefSeq" id="XP_025052937.1"/>
    </source>
</evidence>
<protein>
    <submittedName>
        <fullName evidence="5">Inverted formin-2-like</fullName>
    </submittedName>
</protein>
<dbReference type="PANTHER" id="PTHR46345">
    <property type="entry name" value="INVERTED FORMIN-2"/>
    <property type="match status" value="1"/>
</dbReference>
<dbReference type="InterPro" id="IPR003124">
    <property type="entry name" value="WH2_dom"/>
</dbReference>
<evidence type="ECO:0000256" key="1">
    <source>
        <dbReference type="SAM" id="Coils"/>
    </source>
</evidence>
<proteinExistence type="predicted"/>
<evidence type="ECO:0000259" key="2">
    <source>
        <dbReference type="PROSITE" id="PS51082"/>
    </source>
</evidence>
<dbReference type="GeneID" id="102372125"/>
<name>A0A3Q0G0A5_ALLSI</name>
<evidence type="ECO:0000259" key="3">
    <source>
        <dbReference type="PROSITE" id="PS51444"/>
    </source>
</evidence>
<dbReference type="Proteomes" id="UP000189705">
    <property type="component" value="Unplaced"/>
</dbReference>
<evidence type="ECO:0000313" key="4">
    <source>
        <dbReference type="Proteomes" id="UP000189705"/>
    </source>
</evidence>
<dbReference type="AlphaFoldDB" id="A0A3Q0G0A5"/>
<dbReference type="Gene3D" id="1.20.58.2220">
    <property type="entry name" value="Formin, FH2 domain"/>
    <property type="match status" value="1"/>
</dbReference>
<dbReference type="RefSeq" id="XP_025052937.1">
    <property type="nucleotide sequence ID" value="XM_025197152.1"/>
</dbReference>
<reference evidence="5" key="1">
    <citation type="submission" date="2025-08" db="UniProtKB">
        <authorList>
            <consortium name="RefSeq"/>
        </authorList>
    </citation>
    <scope>IDENTIFICATION</scope>
</reference>
<dbReference type="Pfam" id="PF02181">
    <property type="entry name" value="FH2"/>
    <property type="match status" value="1"/>
</dbReference>
<dbReference type="PROSITE" id="PS51444">
    <property type="entry name" value="FH2"/>
    <property type="match status" value="1"/>
</dbReference>
<dbReference type="InterPro" id="IPR015425">
    <property type="entry name" value="FH2_Formin"/>
</dbReference>
<feature type="domain" description="FH2" evidence="3">
    <location>
        <begin position="1"/>
        <end position="289"/>
    </location>
</feature>
<keyword evidence="4" id="KW-1185">Reference proteome</keyword>
<dbReference type="InParanoid" id="A0A3Q0G0A5"/>
<dbReference type="SMART" id="SM00498">
    <property type="entry name" value="FH2"/>
    <property type="match status" value="1"/>
</dbReference>
<dbReference type="PANTHER" id="PTHR46345:SF5">
    <property type="entry name" value="INVERTED FORMIN-2"/>
    <property type="match status" value="1"/>
</dbReference>
<feature type="coiled-coil region" evidence="1">
    <location>
        <begin position="212"/>
        <end position="298"/>
    </location>
</feature>
<dbReference type="PROSITE" id="PS51082">
    <property type="entry name" value="WH2"/>
    <property type="match status" value="1"/>
</dbReference>